<comment type="caution">
    <text evidence="2">The sequence shown here is derived from an EMBL/GenBank/DDBJ whole genome shotgun (WGS) entry which is preliminary data.</text>
</comment>
<keyword evidence="3" id="KW-1185">Reference proteome</keyword>
<dbReference type="Proteomes" id="UP001147747">
    <property type="component" value="Unassembled WGS sequence"/>
</dbReference>
<evidence type="ECO:0000256" key="1">
    <source>
        <dbReference type="SAM" id="SignalP"/>
    </source>
</evidence>
<accession>A0A9W9VMJ1</accession>
<sequence length="196" mass="20630">MFSKSLLLWPAVALASVTIEDPSDVIDPKWWAADNAIIPDYNIPFVEVQPSNSGFSFGENVDNMQANASTAVFDHINVTVHNGAAGVYAYGTDTVVNVTNSWLYSSGPVSHGLYASGNGTIYGSNLEVYSGGYRSSSFSGDSPAGYVYVKDSVAHSSGIGSATFYALGSIDASNIVSVSEKGPVIFFGWCTDCHPG</sequence>
<name>A0A9W9VMJ1_9EURO</name>
<feature type="chain" id="PRO_5040912917" evidence="1">
    <location>
        <begin position="16"/>
        <end position="196"/>
    </location>
</feature>
<dbReference type="OrthoDB" id="10018600at2759"/>
<evidence type="ECO:0000313" key="3">
    <source>
        <dbReference type="Proteomes" id="UP001147747"/>
    </source>
</evidence>
<dbReference type="EMBL" id="JAPZBU010000009">
    <property type="protein sequence ID" value="KAJ5385871.1"/>
    <property type="molecule type" value="Genomic_DNA"/>
</dbReference>
<reference evidence="2" key="2">
    <citation type="journal article" date="2023" name="IMA Fungus">
        <title>Comparative genomic study of the Penicillium genus elucidates a diverse pangenome and 15 lateral gene transfer events.</title>
        <authorList>
            <person name="Petersen C."/>
            <person name="Sorensen T."/>
            <person name="Nielsen M.R."/>
            <person name="Sondergaard T.E."/>
            <person name="Sorensen J.L."/>
            <person name="Fitzpatrick D.A."/>
            <person name="Frisvad J.C."/>
            <person name="Nielsen K.L."/>
        </authorList>
    </citation>
    <scope>NUCLEOTIDE SEQUENCE</scope>
    <source>
        <strain evidence="2">IBT 29677</strain>
    </source>
</reference>
<proteinExistence type="predicted"/>
<dbReference type="GeneID" id="81372029"/>
<feature type="signal peptide" evidence="1">
    <location>
        <begin position="1"/>
        <end position="15"/>
    </location>
</feature>
<reference evidence="2" key="1">
    <citation type="submission" date="2022-12" db="EMBL/GenBank/DDBJ databases">
        <authorList>
            <person name="Petersen C."/>
        </authorList>
    </citation>
    <scope>NUCLEOTIDE SEQUENCE</scope>
    <source>
        <strain evidence="2">IBT 29677</strain>
    </source>
</reference>
<evidence type="ECO:0000313" key="2">
    <source>
        <dbReference type="EMBL" id="KAJ5385871.1"/>
    </source>
</evidence>
<organism evidence="2 3">
    <name type="scientific">Penicillium cosmopolitanum</name>
    <dbReference type="NCBI Taxonomy" id="1131564"/>
    <lineage>
        <taxon>Eukaryota</taxon>
        <taxon>Fungi</taxon>
        <taxon>Dikarya</taxon>
        <taxon>Ascomycota</taxon>
        <taxon>Pezizomycotina</taxon>
        <taxon>Eurotiomycetes</taxon>
        <taxon>Eurotiomycetidae</taxon>
        <taxon>Eurotiales</taxon>
        <taxon>Aspergillaceae</taxon>
        <taxon>Penicillium</taxon>
    </lineage>
</organism>
<gene>
    <name evidence="2" type="ORF">N7509_008412</name>
</gene>
<keyword evidence="1" id="KW-0732">Signal</keyword>
<dbReference type="AlphaFoldDB" id="A0A9W9VMJ1"/>
<dbReference type="RefSeq" id="XP_056483669.1">
    <property type="nucleotide sequence ID" value="XM_056633049.1"/>
</dbReference>
<protein>
    <submittedName>
        <fullName evidence="2">Uncharacterized protein</fullName>
    </submittedName>
</protein>